<evidence type="ECO:0000313" key="7">
    <source>
        <dbReference type="EMBL" id="GIE25600.1"/>
    </source>
</evidence>
<dbReference type="EMBL" id="BOMN01000124">
    <property type="protein sequence ID" value="GIE25600.1"/>
    <property type="molecule type" value="Genomic_DNA"/>
</dbReference>
<evidence type="ECO:0000256" key="2">
    <source>
        <dbReference type="ARBA" id="ARBA00022448"/>
    </source>
</evidence>
<feature type="signal peptide" evidence="5">
    <location>
        <begin position="1"/>
        <end position="28"/>
    </location>
</feature>
<feature type="chain" id="PRO_5045475928" evidence="5">
    <location>
        <begin position="29"/>
        <end position="284"/>
    </location>
</feature>
<keyword evidence="8" id="KW-1185">Reference proteome</keyword>
<keyword evidence="3 5" id="KW-0732">Signal</keyword>
<gene>
    <name evidence="7" type="ORF">Ahu01nite_087020</name>
</gene>
<keyword evidence="2" id="KW-0813">Transport</keyword>
<comment type="caution">
    <text evidence="7">The sequence shown here is derived from an EMBL/GenBank/DDBJ whole genome shotgun (WGS) entry which is preliminary data.</text>
</comment>
<dbReference type="InterPro" id="IPR001638">
    <property type="entry name" value="Solute-binding_3/MltF_N"/>
</dbReference>
<protein>
    <submittedName>
        <fullName evidence="7">Glutamate-binding protein</fullName>
    </submittedName>
</protein>
<evidence type="ECO:0000259" key="6">
    <source>
        <dbReference type="SMART" id="SM00062"/>
    </source>
</evidence>
<evidence type="ECO:0000256" key="5">
    <source>
        <dbReference type="SAM" id="SignalP"/>
    </source>
</evidence>
<dbReference type="SUPFAM" id="SSF53850">
    <property type="entry name" value="Periplasmic binding protein-like II"/>
    <property type="match status" value="1"/>
</dbReference>
<dbReference type="PANTHER" id="PTHR30085">
    <property type="entry name" value="AMINO ACID ABC TRANSPORTER PERMEASE"/>
    <property type="match status" value="1"/>
</dbReference>
<sequence>MSFRRRAGWVRPLLAAALVITMTTTAGCGDPEVEPDPAEYLSGEVLIGINTDLPGWSEYANGVWQGFDISLSNWLGEELGFQPRFVNLTTNERVTALQGADSDVKLVISNFSINDKRRKDIDQVGPYLTDSQGLLTLKTSKIAKVEDIERKNICTALGSTTEQRLFGITINPLTENTLQRCMERLRAGEADAVSSDRVILEGFIAHDTAGDIRLVPGIRVGSERYGIGIRNDHPKLCAYLAKKLVKFINEEWDRTFKDNLPNVVPTDRKPNSAALDPCEQPVTG</sequence>
<feature type="domain" description="Solute-binding protein family 3/N-terminal" evidence="6">
    <location>
        <begin position="44"/>
        <end position="259"/>
    </location>
</feature>
<dbReference type="SMART" id="SM00062">
    <property type="entry name" value="PBPb"/>
    <property type="match status" value="1"/>
</dbReference>
<evidence type="ECO:0000313" key="8">
    <source>
        <dbReference type="Proteomes" id="UP000603200"/>
    </source>
</evidence>
<name>A0ABQ4A421_9ACTN</name>
<dbReference type="PANTHER" id="PTHR30085:SF6">
    <property type="entry name" value="ABC TRANSPORTER GLUTAMINE-BINDING PROTEIN GLNH"/>
    <property type="match status" value="1"/>
</dbReference>
<dbReference type="InterPro" id="IPR051455">
    <property type="entry name" value="Bact_solute-bind_prot3"/>
</dbReference>
<proteinExistence type="inferred from homology"/>
<comment type="similarity">
    <text evidence="1">Belongs to the bacterial solute-binding protein 3 family.</text>
</comment>
<dbReference type="Pfam" id="PF00497">
    <property type="entry name" value="SBP_bac_3"/>
    <property type="match status" value="1"/>
</dbReference>
<dbReference type="Gene3D" id="3.40.190.10">
    <property type="entry name" value="Periplasmic binding protein-like II"/>
    <property type="match status" value="2"/>
</dbReference>
<evidence type="ECO:0000256" key="1">
    <source>
        <dbReference type="ARBA" id="ARBA00010333"/>
    </source>
</evidence>
<dbReference type="PROSITE" id="PS51257">
    <property type="entry name" value="PROKAR_LIPOPROTEIN"/>
    <property type="match status" value="1"/>
</dbReference>
<reference evidence="7 8" key="1">
    <citation type="submission" date="2021-01" db="EMBL/GenBank/DDBJ databases">
        <title>Whole genome shotgun sequence of Actinoplanes humidus NBRC 14915.</title>
        <authorList>
            <person name="Komaki H."/>
            <person name="Tamura T."/>
        </authorList>
    </citation>
    <scope>NUCLEOTIDE SEQUENCE [LARGE SCALE GENOMIC DNA]</scope>
    <source>
        <strain evidence="7 8">NBRC 14915</strain>
    </source>
</reference>
<dbReference type="Proteomes" id="UP000603200">
    <property type="component" value="Unassembled WGS sequence"/>
</dbReference>
<accession>A0ABQ4A421</accession>
<evidence type="ECO:0000256" key="4">
    <source>
        <dbReference type="SAM" id="MobiDB-lite"/>
    </source>
</evidence>
<evidence type="ECO:0000256" key="3">
    <source>
        <dbReference type="ARBA" id="ARBA00022729"/>
    </source>
</evidence>
<feature type="region of interest" description="Disordered" evidence="4">
    <location>
        <begin position="262"/>
        <end position="284"/>
    </location>
</feature>
<organism evidence="7 8">
    <name type="scientific">Winogradskya humida</name>
    <dbReference type="NCBI Taxonomy" id="113566"/>
    <lineage>
        <taxon>Bacteria</taxon>
        <taxon>Bacillati</taxon>
        <taxon>Actinomycetota</taxon>
        <taxon>Actinomycetes</taxon>
        <taxon>Micromonosporales</taxon>
        <taxon>Micromonosporaceae</taxon>
        <taxon>Winogradskya</taxon>
    </lineage>
</organism>